<evidence type="ECO:0000259" key="8">
    <source>
        <dbReference type="PROSITE" id="PS51847"/>
    </source>
</evidence>
<comment type="subcellular location">
    <subcellularLocation>
        <location evidence="1">Membrane</location>
    </subcellularLocation>
</comment>
<feature type="region of interest" description="Disordered" evidence="6">
    <location>
        <begin position="464"/>
        <end position="503"/>
    </location>
</feature>
<dbReference type="PROSITE" id="PS50004">
    <property type="entry name" value="C2"/>
    <property type="match status" value="1"/>
</dbReference>
<dbReference type="CDD" id="cd21669">
    <property type="entry name" value="SMP_SF"/>
    <property type="match status" value="1"/>
</dbReference>
<dbReference type="CDD" id="cd00030">
    <property type="entry name" value="C2"/>
    <property type="match status" value="1"/>
</dbReference>
<evidence type="ECO:0000256" key="6">
    <source>
        <dbReference type="SAM" id="MobiDB-lite"/>
    </source>
</evidence>
<dbReference type="EMBL" id="AUSU01006600">
    <property type="protein sequence ID" value="EPS61770.1"/>
    <property type="molecule type" value="Genomic_DNA"/>
</dbReference>
<keyword evidence="4" id="KW-0446">Lipid-binding</keyword>
<reference evidence="9 10" key="1">
    <citation type="journal article" date="2013" name="BMC Genomics">
        <title>The miniature genome of a carnivorous plant Genlisea aurea contains a low number of genes and short non-coding sequences.</title>
        <authorList>
            <person name="Leushkin E.V."/>
            <person name="Sutormin R.A."/>
            <person name="Nabieva E.R."/>
            <person name="Penin A.A."/>
            <person name="Kondrashov A.S."/>
            <person name="Logacheva M.D."/>
        </authorList>
    </citation>
    <scope>NUCLEOTIDE SEQUENCE [LARGE SCALE GENOMIC DNA]</scope>
</reference>
<evidence type="ECO:0000313" key="9">
    <source>
        <dbReference type="EMBL" id="EPS61770.1"/>
    </source>
</evidence>
<dbReference type="SMART" id="SM00239">
    <property type="entry name" value="C2"/>
    <property type="match status" value="1"/>
</dbReference>
<feature type="compositionally biased region" description="Polar residues" evidence="6">
    <location>
        <begin position="484"/>
        <end position="502"/>
    </location>
</feature>
<feature type="non-terminal residue" evidence="9">
    <location>
        <position position="1"/>
    </location>
</feature>
<feature type="compositionally biased region" description="Low complexity" evidence="6">
    <location>
        <begin position="529"/>
        <end position="546"/>
    </location>
</feature>
<evidence type="ECO:0000256" key="5">
    <source>
        <dbReference type="ARBA" id="ARBA00023136"/>
    </source>
</evidence>
<dbReference type="Proteomes" id="UP000015453">
    <property type="component" value="Unassembled WGS sequence"/>
</dbReference>
<feature type="domain" description="C2" evidence="7">
    <location>
        <begin position="311"/>
        <end position="432"/>
    </location>
</feature>
<dbReference type="PROSITE" id="PS51847">
    <property type="entry name" value="SMP"/>
    <property type="match status" value="1"/>
</dbReference>
<evidence type="ECO:0000259" key="7">
    <source>
        <dbReference type="PROSITE" id="PS50004"/>
    </source>
</evidence>
<accession>S8C4F7</accession>
<evidence type="ECO:0000313" key="10">
    <source>
        <dbReference type="Proteomes" id="UP000015453"/>
    </source>
</evidence>
<dbReference type="PANTHER" id="PTHR47261">
    <property type="entry name" value="CALCIUM-DEPENDENT LIPID-BINDING (CALB DOMAIN) FAMILY PROTEIN"/>
    <property type="match status" value="1"/>
</dbReference>
<feature type="region of interest" description="Disordered" evidence="6">
    <location>
        <begin position="529"/>
        <end position="548"/>
    </location>
</feature>
<sequence>AAGRGAKNIVLKKFLAGEELDYASSSTDVDSTSVNYYTSSFSDDPIVHKLRNQLGVIHPLPSPPLNRSILGLFAFFFFVGVVFDKIWSSRTTGSEVSDRQFGSTSLPLFLVKDLQRKESVEWVNMVLGKLWKVYRAGIENWIIGLLQPVIDNLKKPDYVQRVEIKQFSLGDEPLSVRNVERRTSRRANDLQYQIGLRYTGGARMLLLLSLKFSILPIVVPVGVRDFDIDGELWVKLRLIRMEPWVGAVSWAFVSLPKIKFELSPFRLFNLMAIPVLSMFLTKLLTEDLPNLFVRPKKIVLDFQKGRAVKPVPNDLKSSEIHDGNSNFVGELSVTLLDARKLTYLFYGKTDPYVILRLGDQAIRSKKNSQTTVIGPPGEPIWNQDFHMLVADHRKDKLQIEVRDSVGFMEVTIGTGEIDLAPLKDTVPADRLVSLRGGWSPFGNGSAGEILLHLTYKAYVEEDEEDHRYQKMSDDDISDSEESDNVSTSAATTSEFERQQQMGSKEESLMDVLAALLASEEFRGIVTSDAAAASGGSSRSSSAVESAPTADDDAAVAVSDDGARGGSALFWLAVAASVSVLIALNIDHSTLFNP</sequence>
<feature type="compositionally biased region" description="Acidic residues" evidence="6">
    <location>
        <begin position="474"/>
        <end position="483"/>
    </location>
</feature>
<dbReference type="OrthoDB" id="1029639at2759"/>
<evidence type="ECO:0008006" key="11">
    <source>
        <dbReference type="Google" id="ProtNLM"/>
    </source>
</evidence>
<feature type="domain" description="SMP-LTD" evidence="8">
    <location>
        <begin position="116"/>
        <end position="303"/>
    </location>
</feature>
<keyword evidence="2" id="KW-0813">Transport</keyword>
<comment type="caution">
    <text evidence="9">The sequence shown here is derived from an EMBL/GenBank/DDBJ whole genome shotgun (WGS) entry which is preliminary data.</text>
</comment>
<evidence type="ECO:0000256" key="2">
    <source>
        <dbReference type="ARBA" id="ARBA00022448"/>
    </source>
</evidence>
<proteinExistence type="predicted"/>
<dbReference type="Gene3D" id="2.60.40.150">
    <property type="entry name" value="C2 domain"/>
    <property type="match status" value="1"/>
</dbReference>
<dbReference type="Pfam" id="PF00168">
    <property type="entry name" value="C2"/>
    <property type="match status" value="1"/>
</dbReference>
<evidence type="ECO:0000256" key="1">
    <source>
        <dbReference type="ARBA" id="ARBA00004370"/>
    </source>
</evidence>
<dbReference type="InterPro" id="IPR035892">
    <property type="entry name" value="C2_domain_sf"/>
</dbReference>
<dbReference type="InterPro" id="IPR000008">
    <property type="entry name" value="C2_dom"/>
</dbReference>
<protein>
    <recommendedName>
        <fullName evidence="11">C2 domain-containing protein</fullName>
    </recommendedName>
</protein>
<dbReference type="SUPFAM" id="SSF49562">
    <property type="entry name" value="C2 domain (Calcium/lipid-binding domain, CaLB)"/>
    <property type="match status" value="1"/>
</dbReference>
<evidence type="ECO:0000256" key="3">
    <source>
        <dbReference type="ARBA" id="ARBA00023055"/>
    </source>
</evidence>
<keyword evidence="5" id="KW-0472">Membrane</keyword>
<dbReference type="Pfam" id="PF25669">
    <property type="entry name" value="SMP_MUG190-like"/>
    <property type="match status" value="1"/>
</dbReference>
<dbReference type="GO" id="GO:0016020">
    <property type="term" value="C:membrane"/>
    <property type="evidence" value="ECO:0007669"/>
    <property type="project" value="UniProtKB-SubCell"/>
</dbReference>
<dbReference type="GO" id="GO:0006869">
    <property type="term" value="P:lipid transport"/>
    <property type="evidence" value="ECO:0007669"/>
    <property type="project" value="UniProtKB-KW"/>
</dbReference>
<name>S8C4F7_9LAMI</name>
<gene>
    <name evidence="9" type="ORF">M569_13023</name>
</gene>
<keyword evidence="3" id="KW-0445">Lipid transport</keyword>
<organism evidence="9 10">
    <name type="scientific">Genlisea aurea</name>
    <dbReference type="NCBI Taxonomy" id="192259"/>
    <lineage>
        <taxon>Eukaryota</taxon>
        <taxon>Viridiplantae</taxon>
        <taxon>Streptophyta</taxon>
        <taxon>Embryophyta</taxon>
        <taxon>Tracheophyta</taxon>
        <taxon>Spermatophyta</taxon>
        <taxon>Magnoliopsida</taxon>
        <taxon>eudicotyledons</taxon>
        <taxon>Gunneridae</taxon>
        <taxon>Pentapetalae</taxon>
        <taxon>asterids</taxon>
        <taxon>lamiids</taxon>
        <taxon>Lamiales</taxon>
        <taxon>Lentibulariaceae</taxon>
        <taxon>Genlisea</taxon>
    </lineage>
</organism>
<keyword evidence="10" id="KW-1185">Reference proteome</keyword>
<dbReference type="AlphaFoldDB" id="S8C4F7"/>
<dbReference type="PANTHER" id="PTHR47261:SF2">
    <property type="entry name" value="CALCIUM-DEPENDENT LIPID-BINDING (CALB DOMAIN) FAMILY PROTEIN"/>
    <property type="match status" value="1"/>
</dbReference>
<evidence type="ECO:0000256" key="4">
    <source>
        <dbReference type="ARBA" id="ARBA00023121"/>
    </source>
</evidence>
<dbReference type="InterPro" id="IPR031468">
    <property type="entry name" value="SMP_LBD"/>
</dbReference>
<dbReference type="GO" id="GO:0008289">
    <property type="term" value="F:lipid binding"/>
    <property type="evidence" value="ECO:0007669"/>
    <property type="project" value="UniProtKB-KW"/>
</dbReference>